<evidence type="ECO:0000256" key="2">
    <source>
        <dbReference type="SAM" id="MobiDB-lite"/>
    </source>
</evidence>
<feature type="transmembrane region" description="Helical" evidence="3">
    <location>
        <begin position="850"/>
        <end position="877"/>
    </location>
</feature>
<feature type="transmembrane region" description="Helical" evidence="3">
    <location>
        <begin position="246"/>
        <end position="265"/>
    </location>
</feature>
<feature type="transmembrane region" description="Helical" evidence="3">
    <location>
        <begin position="822"/>
        <end position="844"/>
    </location>
</feature>
<feature type="transmembrane region" description="Helical" evidence="3">
    <location>
        <begin position="285"/>
        <end position="305"/>
    </location>
</feature>
<protein>
    <recommendedName>
        <fullName evidence="6">Tape measure protein</fullName>
    </recommendedName>
</protein>
<evidence type="ECO:0000256" key="1">
    <source>
        <dbReference type="SAM" id="Coils"/>
    </source>
</evidence>
<dbReference type="EMBL" id="CP097218">
    <property type="protein sequence ID" value="UQN30652.1"/>
    <property type="molecule type" value="Genomic_DNA"/>
</dbReference>
<name>A0ABY4NA27_9MICO</name>
<feature type="transmembrane region" description="Helical" evidence="3">
    <location>
        <begin position="946"/>
        <end position="970"/>
    </location>
</feature>
<evidence type="ECO:0000256" key="3">
    <source>
        <dbReference type="SAM" id="Phobius"/>
    </source>
</evidence>
<keyword evidence="1" id="KW-0175">Coiled coil</keyword>
<feature type="region of interest" description="Disordered" evidence="2">
    <location>
        <begin position="67"/>
        <end position="87"/>
    </location>
</feature>
<dbReference type="PANTHER" id="PTHR37813:SF1">
    <property type="entry name" value="FELS-2 PROPHAGE PROTEIN"/>
    <property type="match status" value="1"/>
</dbReference>
<evidence type="ECO:0008006" key="6">
    <source>
        <dbReference type="Google" id="ProtNLM"/>
    </source>
</evidence>
<feature type="transmembrane region" description="Helical" evidence="3">
    <location>
        <begin position="697"/>
        <end position="718"/>
    </location>
</feature>
<dbReference type="Proteomes" id="UP001055868">
    <property type="component" value="Chromosome"/>
</dbReference>
<sequence>MAEQIGIKVWPDSRGFREDLKKSLARVERQLKVQIPAEVNLGRAAVADIKRRLKDIRAEIPATIDPRTIRESAERARETAEKATSRSPVEIPATLGDLDRKFVSRLKAQAQRAADAAEAAIPATVDGEHLRTELKAKLEQVERSLKATIPVEPEKAAAWRAELKHMVDDINDQKGEIEANVDLDHGMASAKLAAFTRPRSLPINLTVTKASLAKVGTALAALSGARVLKSFGSSIRGVITNLDRSLPALAAVTTAIGTLSAGALAGTSNLLGIGAGLASIAPAALALPGLFAGFGVGVGVMVAALKDAGKYLGDLGPKFGAIQDKISGNFWGKAAGPIRDLANNALPMLSARLGEVGTQLGWFFSSMASALNTPTNLGFINGILANVRDSIDIAAEGIAWFTDGLLNLANAGSAYLPQLAGWFNQISERFSAWVQTNTDNGQLFQWIDGGIAALQDLGSILANTGGILAGFATAAANAGGASLGALADGLANVNAAVNGPAFQGALTTVFQGAHDAMAALGPGVSALGDAFVSLAPTLAQIMTLAGQIGSVALTAISAAFQNPAFQGGLVTFFQGVLSGVQALAPALPALASAIGSVATFAGTLASVIGPVLGTAIQALAPVVAALMPALSSVAEVLGGVLVSAISAVAPFIQQTVTAIASWVQQNPGLAAGLAAAAVAIGGLVAGAVSLFTALAPIISAVIGIVSGLAGLGITATAVGSAIAAVAPVVGIVVAAIAAAVAIVGALVAAFVYAWNTSEQFRTAIAGLGQAIMGFLQPVIDFVTGTLVPVLQQIAGSFLAMLQQIGDALTPLMTVVAQIATQIYTLLTPLVSFLMSVLAPAFTFLGNAASVAFSLIGTVISGALAFITGILQGFLALLQGNWAGAWAAVSSTVSGALSGVLGFVSSILGAVGSWISGWVGRVVAFFVSLGARAVAAVSSGMATVRAAFSTALSAAASVVSSVLGRIVGFFSSKIAAARSAVSSGLNAVRSAFSTALSAVSSVVSSVLSRVVGFFTSKISAARSAVSSGLAAVRSAFSSVLAAVASVVSSKLASVVSFFSSKIAAARSAVSSGLNAIKSAFTSILSAIISAVSGKAAQVVNKFRDMGNRALAAVTGFVGRFTSVGRNIVQGIINGVGGAAGALYGKLKGLASGALNSAKSALGIHSPSKEFAKIGSYSVAGLIQGLQDNESKVKSTVGQLAKGITAEFSKRGKVSKANVLSGLSDQLTSLRRQQQDLRKAAKATRKVVSVVGKTKTGKVKTRTSTVSTSSAKSAQAGLSTVEKRIRAVQDQMAKIRKADVTGTAEVQAKAFWTKYAATTTASLEDLAKQRESLTARLKSANEKLADAVKLRDNYAGSLSDKLSGTFSLTSDSLKMSPETITKGFKDAAASVGALASRLRRLGKRGLDKGVIDQIAQLGAVDGAQMSASLLKASDKQLKSISSAYKKLQGNSDKAGASVANQMYGAGVQAAQGLANGLKSQLKAVNSAASVLAKSVVTTVKKNLKIHSPSRVMTSLGQYTGAGFVQGLDQMVGAAQASMTTMTRLPDVSTATGSVGPADATPGGIEDALVAALGRWQPVVNLNGREFYGVMVDSARSNRRSLVTERA</sequence>
<feature type="transmembrane region" description="Helical" evidence="3">
    <location>
        <begin position="913"/>
        <end position="934"/>
    </location>
</feature>
<feature type="compositionally biased region" description="Basic and acidic residues" evidence="2">
    <location>
        <begin position="67"/>
        <end position="84"/>
    </location>
</feature>
<evidence type="ECO:0000313" key="4">
    <source>
        <dbReference type="EMBL" id="UQN30652.1"/>
    </source>
</evidence>
<dbReference type="PANTHER" id="PTHR37813">
    <property type="entry name" value="FELS-2 PROPHAGE PROTEIN"/>
    <property type="match status" value="1"/>
</dbReference>
<feature type="coiled-coil region" evidence="1">
    <location>
        <begin position="1321"/>
        <end position="1348"/>
    </location>
</feature>
<feature type="transmembrane region" description="Helical" evidence="3">
    <location>
        <begin position="884"/>
        <end position="907"/>
    </location>
</feature>
<feature type="transmembrane region" description="Helical" evidence="3">
    <location>
        <begin position="725"/>
        <end position="754"/>
    </location>
</feature>
<keyword evidence="5" id="KW-1185">Reference proteome</keyword>
<keyword evidence="3" id="KW-0472">Membrane</keyword>
<keyword evidence="3" id="KW-0812">Transmembrane</keyword>
<evidence type="ECO:0000313" key="5">
    <source>
        <dbReference type="Proteomes" id="UP001055868"/>
    </source>
</evidence>
<dbReference type="RefSeq" id="WP_249480025.1">
    <property type="nucleotide sequence ID" value="NZ_CP097218.1"/>
</dbReference>
<proteinExistence type="predicted"/>
<feature type="transmembrane region" description="Helical" evidence="3">
    <location>
        <begin position="541"/>
        <end position="560"/>
    </location>
</feature>
<feature type="transmembrane region" description="Helical" evidence="3">
    <location>
        <begin position="668"/>
        <end position="691"/>
    </location>
</feature>
<gene>
    <name evidence="4" type="ORF">M4486_04945</name>
</gene>
<feature type="transmembrane region" description="Helical" evidence="3">
    <location>
        <begin position="636"/>
        <end position="656"/>
    </location>
</feature>
<reference evidence="4" key="1">
    <citation type="submission" date="2022-05" db="EMBL/GenBank/DDBJ databases">
        <title>Genomic analysis of Brachybacterium sp. CBA3104.</title>
        <authorList>
            <person name="Roh S.W."/>
            <person name="Kim Y.B."/>
            <person name="Kim Y."/>
        </authorList>
    </citation>
    <scope>NUCLEOTIDE SEQUENCE</scope>
    <source>
        <strain evidence="4">CBA3104</strain>
    </source>
</reference>
<keyword evidence="3" id="KW-1133">Transmembrane helix</keyword>
<accession>A0ABY4NA27</accession>
<feature type="transmembrane region" description="Helical" evidence="3">
    <location>
        <begin position="607"/>
        <end position="630"/>
    </location>
</feature>
<organism evidence="4 5">
    <name type="scientific">Brachybacterium kimchii</name>
    <dbReference type="NCBI Taxonomy" id="2942909"/>
    <lineage>
        <taxon>Bacteria</taxon>
        <taxon>Bacillati</taxon>
        <taxon>Actinomycetota</taxon>
        <taxon>Actinomycetes</taxon>
        <taxon>Micrococcales</taxon>
        <taxon>Dermabacteraceae</taxon>
        <taxon>Brachybacterium</taxon>
    </lineage>
</organism>